<dbReference type="InterPro" id="IPR036028">
    <property type="entry name" value="SH3-like_dom_sf"/>
</dbReference>
<evidence type="ECO:0000259" key="12">
    <source>
        <dbReference type="PROSITE" id="PS50002"/>
    </source>
</evidence>
<dbReference type="GeneTree" id="ENSGT00950000182837"/>
<dbReference type="Gene3D" id="2.30.30.40">
    <property type="entry name" value="SH3 Domains"/>
    <property type="match status" value="1"/>
</dbReference>
<keyword evidence="3" id="KW-0813">Transport</keyword>
<dbReference type="Pfam" id="PF00625">
    <property type="entry name" value="Guanylate_kin"/>
    <property type="match status" value="1"/>
</dbReference>
<dbReference type="AlphaFoldDB" id="A0AAZ3Q923"/>
<keyword evidence="14" id="KW-1185">Reference proteome</keyword>
<protein>
    <recommendedName>
        <fullName evidence="12">SH3 domain-containing protein</fullName>
    </recommendedName>
</protein>
<feature type="domain" description="SH3" evidence="12">
    <location>
        <begin position="79"/>
        <end position="148"/>
    </location>
</feature>
<organism evidence="13 14">
    <name type="scientific">Oncorhynchus tshawytscha</name>
    <name type="common">Chinook salmon</name>
    <name type="synonym">Salmo tshawytscha</name>
    <dbReference type="NCBI Taxonomy" id="74940"/>
    <lineage>
        <taxon>Eukaryota</taxon>
        <taxon>Metazoa</taxon>
        <taxon>Chordata</taxon>
        <taxon>Craniata</taxon>
        <taxon>Vertebrata</taxon>
        <taxon>Euteleostomi</taxon>
        <taxon>Actinopterygii</taxon>
        <taxon>Neopterygii</taxon>
        <taxon>Teleostei</taxon>
        <taxon>Protacanthopterygii</taxon>
        <taxon>Salmoniformes</taxon>
        <taxon>Salmonidae</taxon>
        <taxon>Salmoninae</taxon>
        <taxon>Oncorhynchus</taxon>
    </lineage>
</organism>
<feature type="compositionally biased region" description="Basic and acidic residues" evidence="11">
    <location>
        <begin position="406"/>
        <end position="429"/>
    </location>
</feature>
<dbReference type="Gene3D" id="3.40.50.300">
    <property type="entry name" value="P-loop containing nucleotide triphosphate hydrolases"/>
    <property type="match status" value="1"/>
</dbReference>
<dbReference type="SUPFAM" id="SSF50044">
    <property type="entry name" value="SH3-domain"/>
    <property type="match status" value="1"/>
</dbReference>
<dbReference type="InterPro" id="IPR008145">
    <property type="entry name" value="GK/Ca_channel_bsu"/>
</dbReference>
<dbReference type="InterPro" id="IPR001452">
    <property type="entry name" value="SH3_domain"/>
</dbReference>
<evidence type="ECO:0000256" key="5">
    <source>
        <dbReference type="ARBA" id="ARBA00022568"/>
    </source>
</evidence>
<dbReference type="InterPro" id="IPR027417">
    <property type="entry name" value="P-loop_NTPase"/>
</dbReference>
<evidence type="ECO:0000256" key="10">
    <source>
        <dbReference type="PROSITE-ProRule" id="PRU00192"/>
    </source>
</evidence>
<dbReference type="GO" id="GO:0005245">
    <property type="term" value="F:voltage-gated calcium channel activity"/>
    <property type="evidence" value="ECO:0007669"/>
    <property type="project" value="InterPro"/>
</dbReference>
<reference evidence="13" key="2">
    <citation type="submission" date="2025-08" db="UniProtKB">
        <authorList>
            <consortium name="Ensembl"/>
        </authorList>
    </citation>
    <scope>IDENTIFICATION</scope>
</reference>
<dbReference type="FunFam" id="3.40.50.300:FF:000023">
    <property type="entry name" value="Voltage-dependent L-type calcium channel subunit beta-2"/>
    <property type="match status" value="1"/>
</dbReference>
<feature type="region of interest" description="Disordered" evidence="11">
    <location>
        <begin position="40"/>
        <end position="63"/>
    </location>
</feature>
<accession>A0AAZ3Q923</accession>
<name>A0AAZ3Q923_ONCTS</name>
<evidence type="ECO:0000256" key="9">
    <source>
        <dbReference type="ARBA" id="ARBA00023303"/>
    </source>
</evidence>
<evidence type="ECO:0000256" key="11">
    <source>
        <dbReference type="SAM" id="MobiDB-lite"/>
    </source>
</evidence>
<dbReference type="Proteomes" id="UP000694402">
    <property type="component" value="Unassembled WGS sequence"/>
</dbReference>
<keyword evidence="5" id="KW-0109">Calcium transport</keyword>
<feature type="compositionally biased region" description="Polar residues" evidence="11">
    <location>
        <begin position="40"/>
        <end position="50"/>
    </location>
</feature>
<evidence type="ECO:0000256" key="6">
    <source>
        <dbReference type="ARBA" id="ARBA00022837"/>
    </source>
</evidence>
<dbReference type="SUPFAM" id="SSF52540">
    <property type="entry name" value="P-loop containing nucleoside triphosphate hydrolases"/>
    <property type="match status" value="1"/>
</dbReference>
<evidence type="ECO:0000256" key="3">
    <source>
        <dbReference type="ARBA" id="ARBA00022448"/>
    </source>
</evidence>
<reference evidence="13" key="3">
    <citation type="submission" date="2025-09" db="UniProtKB">
        <authorList>
            <consortium name="Ensembl"/>
        </authorList>
    </citation>
    <scope>IDENTIFICATION</scope>
</reference>
<keyword evidence="2 10" id="KW-0728">SH3 domain</keyword>
<evidence type="ECO:0000256" key="4">
    <source>
        <dbReference type="ARBA" id="ARBA00022553"/>
    </source>
</evidence>
<keyword evidence="4" id="KW-0597">Phosphoprotein</keyword>
<feature type="region of interest" description="Disordered" evidence="11">
    <location>
        <begin position="458"/>
        <end position="485"/>
    </location>
</feature>
<dbReference type="PANTHER" id="PTHR11824">
    <property type="entry name" value="VOLTAGE-DEPENDENT CALCIUM CHANNEL BETA SUBUNIT"/>
    <property type="match status" value="1"/>
</dbReference>
<reference evidence="14" key="1">
    <citation type="journal article" date="2018" name="PLoS ONE">
        <title>Chinook salmon (Oncorhynchus tshawytscha) genome and transcriptome.</title>
        <authorList>
            <person name="Christensen K.A."/>
            <person name="Leong J.S."/>
            <person name="Sakhrani D."/>
            <person name="Biagi C.A."/>
            <person name="Minkley D.R."/>
            <person name="Withler R.E."/>
            <person name="Rondeau E.B."/>
            <person name="Koop B.F."/>
            <person name="Devlin R.H."/>
        </authorList>
    </citation>
    <scope>NUCLEOTIDE SEQUENCE [LARGE SCALE GENOMIC DNA]</scope>
</reference>
<sequence>MSCSCPGLADSYTSRPSHCCQTVVWLLSNCYLVPLQGSADSYTSRPSDSDVSLEEEPTGGKLEKEQQATVQLEKAKAKAVAFAVKTNVSYCGALDEDVPVAGTAISFDAKDFLHIKEKYSNDWWIGRLVKEGCEIGFIPSPLKLDNIRLQQEQKRGKQKQKVTEHIPPYDVVPSMRPVVLVGPSLKGYETNMLCCMFSYSVCLESITCRISITRVTADIALAKRSVLNNPSKRAIIERSNTRSNLAEVQSEIERIFELARSLQLVVLDADTINHPAQLTKTSLAPIIVHVKVSSPKVLQRLIKSRGKSQSKHLNVQLVAADKLAQCPPEMFDIILDENQLEDACEHLAEYLEAYWRATHTSLSTPLNPLLGRNLGSTALSPYPTAITGLVNQQGQRNTNRNSNHTAGDHSPIERHSLMPSDENYHNERQRKSRNRLSSGSQHSRDQVHYPLVEEDYHDPYQDTYKPHRNRNGSPGGYSHDSRHRL</sequence>
<evidence type="ECO:0000256" key="1">
    <source>
        <dbReference type="ARBA" id="ARBA00010836"/>
    </source>
</evidence>
<dbReference type="Pfam" id="PF12052">
    <property type="entry name" value="VGCC_beta4Aa_N"/>
    <property type="match status" value="1"/>
</dbReference>
<dbReference type="SMART" id="SM00072">
    <property type="entry name" value="GuKc"/>
    <property type="match status" value="1"/>
</dbReference>
<evidence type="ECO:0000256" key="2">
    <source>
        <dbReference type="ARBA" id="ARBA00022443"/>
    </source>
</evidence>
<dbReference type="InterPro" id="IPR046937">
    <property type="entry name" value="CAB1-4_N_A-dom"/>
</dbReference>
<proteinExistence type="inferred from homology"/>
<comment type="similarity">
    <text evidence="1">Belongs to the calcium channel beta subunit family.</text>
</comment>
<dbReference type="PRINTS" id="PR01626">
    <property type="entry name" value="LCACHANNELB"/>
</dbReference>
<keyword evidence="6" id="KW-0106">Calcium</keyword>
<feature type="region of interest" description="Disordered" evidence="11">
    <location>
        <begin position="393"/>
        <end position="445"/>
    </location>
</feature>
<dbReference type="Ensembl" id="ENSOTST00005130665.1">
    <property type="protein sequence ID" value="ENSOTSP00005124865.1"/>
    <property type="gene ID" value="ENSOTSG00005045339.2"/>
</dbReference>
<evidence type="ECO:0000256" key="8">
    <source>
        <dbReference type="ARBA" id="ARBA00023065"/>
    </source>
</evidence>
<evidence type="ECO:0000256" key="7">
    <source>
        <dbReference type="ARBA" id="ARBA00022882"/>
    </source>
</evidence>
<feature type="compositionally biased region" description="Polar residues" evidence="11">
    <location>
        <begin position="393"/>
        <end position="405"/>
    </location>
</feature>
<dbReference type="InterPro" id="IPR000584">
    <property type="entry name" value="VDCC_L_bsu"/>
</dbReference>
<evidence type="ECO:0000313" key="13">
    <source>
        <dbReference type="Ensembl" id="ENSOTSP00005124865.1"/>
    </source>
</evidence>
<keyword evidence="8" id="KW-0406">Ion transport</keyword>
<dbReference type="PROSITE" id="PS50002">
    <property type="entry name" value="SH3"/>
    <property type="match status" value="1"/>
</dbReference>
<gene>
    <name evidence="13" type="primary">LOC112238503</name>
</gene>
<keyword evidence="9" id="KW-0407">Ion channel</keyword>
<dbReference type="GO" id="GO:0005891">
    <property type="term" value="C:voltage-gated calcium channel complex"/>
    <property type="evidence" value="ECO:0007669"/>
    <property type="project" value="InterPro"/>
</dbReference>
<keyword evidence="7" id="KW-0851">Voltage-gated channel</keyword>
<evidence type="ECO:0000313" key="14">
    <source>
        <dbReference type="Proteomes" id="UP000694402"/>
    </source>
</evidence>